<protein>
    <submittedName>
        <fullName evidence="2">Cytochrome P450</fullName>
    </submittedName>
</protein>
<gene>
    <name evidence="2" type="ORF">CYJ76_08510</name>
</gene>
<dbReference type="PANTHER" id="PTHR46696">
    <property type="entry name" value="P450, PUTATIVE (EUROFUNG)-RELATED"/>
    <property type="match status" value="1"/>
</dbReference>
<dbReference type="InterPro" id="IPR002397">
    <property type="entry name" value="Cyt_P450_B"/>
</dbReference>
<dbReference type="GO" id="GO:0006707">
    <property type="term" value="P:cholesterol catabolic process"/>
    <property type="evidence" value="ECO:0007669"/>
    <property type="project" value="TreeGrafter"/>
</dbReference>
<accession>A0A2I1P9L1</accession>
<evidence type="ECO:0000313" key="3">
    <source>
        <dbReference type="Proteomes" id="UP000234206"/>
    </source>
</evidence>
<dbReference type="PANTHER" id="PTHR46696:SF4">
    <property type="entry name" value="BIOTIN BIOSYNTHESIS CYTOCHROME P450"/>
    <property type="match status" value="1"/>
</dbReference>
<proteinExistence type="inferred from homology"/>
<dbReference type="Proteomes" id="UP000234206">
    <property type="component" value="Unassembled WGS sequence"/>
</dbReference>
<dbReference type="GO" id="GO:0008395">
    <property type="term" value="F:steroid hydroxylase activity"/>
    <property type="evidence" value="ECO:0007669"/>
    <property type="project" value="TreeGrafter"/>
</dbReference>
<organism evidence="2 3">
    <name type="scientific">Kytococcus schroeteri</name>
    <dbReference type="NCBI Taxonomy" id="138300"/>
    <lineage>
        <taxon>Bacteria</taxon>
        <taxon>Bacillati</taxon>
        <taxon>Actinomycetota</taxon>
        <taxon>Actinomycetes</taxon>
        <taxon>Micrococcales</taxon>
        <taxon>Kytococcaceae</taxon>
        <taxon>Kytococcus</taxon>
    </lineage>
</organism>
<dbReference type="PRINTS" id="PR00359">
    <property type="entry name" value="BP450"/>
</dbReference>
<evidence type="ECO:0000313" key="2">
    <source>
        <dbReference type="EMBL" id="PKZ41316.1"/>
    </source>
</evidence>
<reference evidence="2 3" key="1">
    <citation type="submission" date="2017-12" db="EMBL/GenBank/DDBJ databases">
        <title>Phylogenetic diversity of female urinary microbiome.</title>
        <authorList>
            <person name="Thomas-White K."/>
            <person name="Wolfe A.J."/>
        </authorList>
    </citation>
    <scope>NUCLEOTIDE SEQUENCE [LARGE SCALE GENOMIC DNA]</scope>
    <source>
        <strain evidence="2 3">UMB1298</strain>
    </source>
</reference>
<dbReference type="InterPro" id="IPR036396">
    <property type="entry name" value="Cyt_P450_sf"/>
</dbReference>
<name>A0A2I1P9L1_9MICO</name>
<dbReference type="Gene3D" id="1.10.630.10">
    <property type="entry name" value="Cytochrome P450"/>
    <property type="match status" value="1"/>
</dbReference>
<comment type="similarity">
    <text evidence="1">Belongs to the cytochrome P450 family.</text>
</comment>
<dbReference type="SUPFAM" id="SSF48264">
    <property type="entry name" value="Cytochrome P450"/>
    <property type="match status" value="1"/>
</dbReference>
<dbReference type="PROSITE" id="PS00086">
    <property type="entry name" value="CYTOCHROME_P450"/>
    <property type="match status" value="1"/>
</dbReference>
<sequence>MAVTGCPVTGHHAPALPVVPHRGVPTVLDPALGAAVMLDPATWSPAGSMVAHRPLCPAALRVLARAGFALPPALANNDTPSHPVLRGAVAPLLAARRVRAWRPRIAALAQQGAEEALAAARRDGEVDLAVVGPGRVPLAVMTELLGIGEGLPHDLLARSAAPALELFWGEADDSRQVDLAGACAELYRAIRVELRRVRAAVPAVGGDGPGDGTGPWADAGAEADGLLGRLVRAGCDDRVAASAAFFTVVAGHETTRWLVAGALARAAAQPHAWARLAADPGAATEEVLAHHSSVPRWRRTATTGATLGEGPGGPVRVTAGDPVAVELTGVGRPGSFAFGVGPHRCLGGELARVETEEILAATARTLGPVELRSTGPRVDLFSFQSPGAVRVAPLPLGA</sequence>
<dbReference type="InterPro" id="IPR017972">
    <property type="entry name" value="Cyt_P450_CS"/>
</dbReference>
<comment type="caution">
    <text evidence="2">The sequence shown here is derived from an EMBL/GenBank/DDBJ whole genome shotgun (WGS) entry which is preliminary data.</text>
</comment>
<dbReference type="GO" id="GO:0036199">
    <property type="term" value="F:cholest-4-en-3-one 26-monooxygenase activity"/>
    <property type="evidence" value="ECO:0007669"/>
    <property type="project" value="TreeGrafter"/>
</dbReference>
<dbReference type="EMBL" id="PKIZ01000015">
    <property type="protein sequence ID" value="PKZ41316.1"/>
    <property type="molecule type" value="Genomic_DNA"/>
</dbReference>
<evidence type="ECO:0000256" key="1">
    <source>
        <dbReference type="ARBA" id="ARBA00010617"/>
    </source>
</evidence>
<dbReference type="GO" id="GO:0020037">
    <property type="term" value="F:heme binding"/>
    <property type="evidence" value="ECO:0007669"/>
    <property type="project" value="InterPro"/>
</dbReference>
<keyword evidence="3" id="KW-1185">Reference proteome</keyword>
<dbReference type="GO" id="GO:0005506">
    <property type="term" value="F:iron ion binding"/>
    <property type="evidence" value="ECO:0007669"/>
    <property type="project" value="InterPro"/>
</dbReference>
<dbReference type="AlphaFoldDB" id="A0A2I1P9L1"/>